<dbReference type="EMBL" id="WVIE01000002">
    <property type="protein sequence ID" value="NDJ16044.1"/>
    <property type="molecule type" value="Genomic_DNA"/>
</dbReference>
<dbReference type="RefSeq" id="WP_162421566.1">
    <property type="nucleotide sequence ID" value="NZ_WVIE01000002.1"/>
</dbReference>
<reference evidence="2" key="1">
    <citation type="submission" date="2019-12" db="EMBL/GenBank/DDBJ databases">
        <title>High-Quality draft genome sequences of three cyanobacteria isolated from the limestone walls of the Old Cathedral of Coimbra.</title>
        <authorList>
            <person name="Tiago I."/>
            <person name="Soares F."/>
            <person name="Portugal A."/>
        </authorList>
    </citation>
    <scope>NUCLEOTIDE SEQUENCE</scope>
    <source>
        <strain evidence="2">A</strain>
    </source>
</reference>
<dbReference type="Proteomes" id="UP000646053">
    <property type="component" value="Unassembled WGS sequence"/>
</dbReference>
<gene>
    <name evidence="2" type="ORF">GS601_01880</name>
</gene>
<evidence type="ECO:0000313" key="3">
    <source>
        <dbReference type="Proteomes" id="UP000646053"/>
    </source>
</evidence>
<name>A0A8J7YXQ0_9CYAN</name>
<evidence type="ECO:0000313" key="2">
    <source>
        <dbReference type="EMBL" id="NDJ16044.1"/>
    </source>
</evidence>
<organism evidence="2 3">
    <name type="scientific">Myxacorys almedinensis A</name>
    <dbReference type="NCBI Taxonomy" id="2690445"/>
    <lineage>
        <taxon>Bacteria</taxon>
        <taxon>Bacillati</taxon>
        <taxon>Cyanobacteriota</taxon>
        <taxon>Cyanophyceae</taxon>
        <taxon>Leptolyngbyales</taxon>
        <taxon>Leptolyngbyaceae</taxon>
        <taxon>Myxacorys</taxon>
        <taxon>Myxacorys almedinensis</taxon>
    </lineage>
</organism>
<feature type="compositionally biased region" description="Pro residues" evidence="1">
    <location>
        <begin position="1"/>
        <end position="12"/>
    </location>
</feature>
<feature type="region of interest" description="Disordered" evidence="1">
    <location>
        <begin position="111"/>
        <end position="132"/>
    </location>
</feature>
<comment type="caution">
    <text evidence="2">The sequence shown here is derived from an EMBL/GenBank/DDBJ whole genome shotgun (WGS) entry which is preliminary data.</text>
</comment>
<feature type="region of interest" description="Disordered" evidence="1">
    <location>
        <begin position="1"/>
        <end position="31"/>
    </location>
</feature>
<proteinExistence type="predicted"/>
<accession>A0A8J7YXQ0</accession>
<keyword evidence="3" id="KW-1185">Reference proteome</keyword>
<dbReference type="AlphaFoldDB" id="A0A8J7YXQ0"/>
<sequence>MSALPLPKPPAQQPKRTPRSNPHATQKRQQRHYQALAFEATLKIGVNIVISGAAIAALIQLLPYRAAQQTKLKEIQSEVSTTHERVGKVKADFNRYFDPRQAKSIIQEQTNLADPHQKSVVWEPELPTAEQP</sequence>
<evidence type="ECO:0000256" key="1">
    <source>
        <dbReference type="SAM" id="MobiDB-lite"/>
    </source>
</evidence>
<protein>
    <submittedName>
        <fullName evidence="2">Uncharacterized protein</fullName>
    </submittedName>
</protein>